<evidence type="ECO:0000256" key="3">
    <source>
        <dbReference type="ARBA" id="ARBA00022475"/>
    </source>
</evidence>
<dbReference type="PROSITE" id="PS50850">
    <property type="entry name" value="MFS"/>
    <property type="match status" value="1"/>
</dbReference>
<dbReference type="Gene3D" id="1.20.1250.20">
    <property type="entry name" value="MFS general substrate transporter like domains"/>
    <property type="match status" value="1"/>
</dbReference>
<organism evidence="7 8">
    <name type="scientific">Bifidobacterium tsurumiense</name>
    <dbReference type="NCBI Taxonomy" id="356829"/>
    <lineage>
        <taxon>Bacteria</taxon>
        <taxon>Bacillati</taxon>
        <taxon>Actinomycetota</taxon>
        <taxon>Actinomycetes</taxon>
        <taxon>Bifidobacteriales</taxon>
        <taxon>Bifidobacteriaceae</taxon>
        <taxon>Bifidobacterium</taxon>
    </lineage>
</organism>
<evidence type="ECO:0000313" key="8">
    <source>
        <dbReference type="Proteomes" id="UP000029080"/>
    </source>
</evidence>
<dbReference type="InterPro" id="IPR020846">
    <property type="entry name" value="MFS_dom"/>
</dbReference>
<accession>A0A087EJY9</accession>
<keyword evidence="2" id="KW-0813">Transport</keyword>
<keyword evidence="4" id="KW-0812">Transmembrane</keyword>
<comment type="caution">
    <text evidence="7">The sequence shown here is derived from an EMBL/GenBank/DDBJ whole genome shotgun (WGS) entry which is preliminary data.</text>
</comment>
<evidence type="ECO:0000256" key="1">
    <source>
        <dbReference type="ARBA" id="ARBA00004651"/>
    </source>
</evidence>
<dbReference type="Pfam" id="PF07690">
    <property type="entry name" value="MFS_1"/>
    <property type="match status" value="1"/>
</dbReference>
<dbReference type="RefSeq" id="WP_044259208.1">
    <property type="nucleotide sequence ID" value="NZ_JAXEUP010000014.1"/>
</dbReference>
<dbReference type="Proteomes" id="UP000029080">
    <property type="component" value="Unassembled WGS sequence"/>
</dbReference>
<dbReference type="PANTHER" id="PTHR43266">
    <property type="entry name" value="MACROLIDE-EFFLUX PROTEIN"/>
    <property type="match status" value="1"/>
</dbReference>
<evidence type="ECO:0000256" key="4">
    <source>
        <dbReference type="ARBA" id="ARBA00022692"/>
    </source>
</evidence>
<dbReference type="PANTHER" id="PTHR43266:SF10">
    <property type="entry name" value="BACILYSIN EXPORTER BACE-RELATED"/>
    <property type="match status" value="1"/>
</dbReference>
<keyword evidence="3" id="KW-1003">Cell membrane</keyword>
<gene>
    <name evidence="7" type="ORF">BITS_0404</name>
</gene>
<dbReference type="AlphaFoldDB" id="A0A087EJY9"/>
<protein>
    <submittedName>
        <fullName evidence="7">Transport protein</fullName>
    </submittedName>
</protein>
<dbReference type="OrthoDB" id="69054at2"/>
<dbReference type="EMBL" id="JGZU01000003">
    <property type="protein sequence ID" value="KFJ08090.1"/>
    <property type="molecule type" value="Genomic_DNA"/>
</dbReference>
<evidence type="ECO:0000256" key="2">
    <source>
        <dbReference type="ARBA" id="ARBA00022448"/>
    </source>
</evidence>
<keyword evidence="6" id="KW-0472">Membrane</keyword>
<dbReference type="CDD" id="cd06173">
    <property type="entry name" value="MFS_MefA_like"/>
    <property type="match status" value="1"/>
</dbReference>
<comment type="subcellular location">
    <subcellularLocation>
        <location evidence="1">Cell membrane</location>
        <topology evidence="1">Multi-pass membrane protein</topology>
    </subcellularLocation>
</comment>
<dbReference type="eggNOG" id="COG2814">
    <property type="taxonomic scope" value="Bacteria"/>
</dbReference>
<dbReference type="SUPFAM" id="SSF103473">
    <property type="entry name" value="MFS general substrate transporter"/>
    <property type="match status" value="1"/>
</dbReference>
<name>A0A087EJY9_9BIFI</name>
<evidence type="ECO:0000256" key="5">
    <source>
        <dbReference type="ARBA" id="ARBA00022989"/>
    </source>
</evidence>
<evidence type="ECO:0000313" key="7">
    <source>
        <dbReference type="EMBL" id="KFJ08090.1"/>
    </source>
</evidence>
<dbReference type="STRING" id="356829.BITS_0404"/>
<dbReference type="GO" id="GO:0005886">
    <property type="term" value="C:plasma membrane"/>
    <property type="evidence" value="ECO:0007669"/>
    <property type="project" value="UniProtKB-SubCell"/>
</dbReference>
<keyword evidence="8" id="KW-1185">Reference proteome</keyword>
<evidence type="ECO:0000256" key="6">
    <source>
        <dbReference type="ARBA" id="ARBA00023136"/>
    </source>
</evidence>
<reference evidence="7 8" key="1">
    <citation type="submission" date="2014-03" db="EMBL/GenBank/DDBJ databases">
        <title>Genomics of Bifidobacteria.</title>
        <authorList>
            <person name="Ventura M."/>
            <person name="Milani C."/>
            <person name="Lugli G.A."/>
        </authorList>
    </citation>
    <scope>NUCLEOTIDE SEQUENCE [LARGE SCALE GENOMIC DNA]</scope>
    <source>
        <strain evidence="7 8">JCM 13495</strain>
    </source>
</reference>
<proteinExistence type="predicted"/>
<dbReference type="GO" id="GO:0022857">
    <property type="term" value="F:transmembrane transporter activity"/>
    <property type="evidence" value="ECO:0007669"/>
    <property type="project" value="InterPro"/>
</dbReference>
<dbReference type="InterPro" id="IPR036259">
    <property type="entry name" value="MFS_trans_sf"/>
</dbReference>
<sequence length="450" mass="48702">MSQNLSSTTPQTAWLRNVILLIGGQFISLFGSSLVQYAIWWDLAIRSNSGVTIMWATIFGMLPQAFISIFGGAWADRFSRRLLIVSPDAVIAGITLCLAIAYATGNAQTWFVFVVLFVRSVGAGIQSPAVGAFIPEITPSQHLMRVNSLNGTLQSLLNIVAPAISAVLIGRFALQSVLFVDVFTAIIGIGCILLIRVESPQEGQATSHSTATLSPEETEYSTVTIDGSDQEHQSAWADIRDGILYSFQHPTLRRMLIGFTLACLICASPTMLSSIFVNRNFAETPFDLGIVQLTSITDKLGFFELTFGIGMVVGGMIMTAWGGFKRRLASLGIGIAGTGIANIIMGLSANTLMNSMWVYVISFVLFGLLIPLMNAPTFTYIQEYVPPTMQGRVFGLVNASISFSMPFGMLFAGPLADFVPIEWIFIVSGIITVVAGIWTMWPTGIDEEAN</sequence>
<dbReference type="InterPro" id="IPR011701">
    <property type="entry name" value="MFS"/>
</dbReference>
<keyword evidence="5" id="KW-1133">Transmembrane helix</keyword>